<organism evidence="8 10">
    <name type="scientific">Cercospora beticola</name>
    <name type="common">Sugarbeet leaf spot fungus</name>
    <dbReference type="NCBI Taxonomy" id="122368"/>
    <lineage>
        <taxon>Eukaryota</taxon>
        <taxon>Fungi</taxon>
        <taxon>Dikarya</taxon>
        <taxon>Ascomycota</taxon>
        <taxon>Pezizomycotina</taxon>
        <taxon>Dothideomycetes</taxon>
        <taxon>Dothideomycetidae</taxon>
        <taxon>Mycosphaerellales</taxon>
        <taxon>Mycosphaerellaceae</taxon>
        <taxon>Cercospora</taxon>
    </lineage>
</organism>
<evidence type="ECO:0000259" key="7">
    <source>
        <dbReference type="Pfam" id="PF03404"/>
    </source>
</evidence>
<dbReference type="GO" id="GO:0020037">
    <property type="term" value="F:heme binding"/>
    <property type="evidence" value="ECO:0007669"/>
    <property type="project" value="TreeGrafter"/>
</dbReference>
<feature type="domain" description="Oxidoreductase molybdopterin-binding" evidence="6">
    <location>
        <begin position="67"/>
        <end position="234"/>
    </location>
</feature>
<dbReference type="Gene3D" id="3.90.420.10">
    <property type="entry name" value="Oxidoreductase, molybdopterin-binding domain"/>
    <property type="match status" value="1"/>
</dbReference>
<accession>A0A2G5HXJ8</accession>
<dbReference type="Proteomes" id="UP000230605">
    <property type="component" value="Chromosome 2"/>
</dbReference>
<reference evidence="8 10" key="1">
    <citation type="submission" date="2015-10" db="EMBL/GenBank/DDBJ databases">
        <title>The cercosporin biosynthetic gene cluster was horizontally transferred to several fungal lineages and shown to be expanded in Cercospora beticola based on microsynteny with recipient genomes.</title>
        <authorList>
            <person name="De Jonge R."/>
            <person name="Ebert M.K."/>
            <person name="Suttle J.C."/>
            <person name="Jurick Ii W.M."/>
            <person name="Secor G.A."/>
            <person name="Thomma B.P."/>
            <person name="Van De Peer Y."/>
            <person name="Bolton M.D."/>
        </authorList>
    </citation>
    <scope>NUCLEOTIDE SEQUENCE [LARGE SCALE GENOMIC DNA]</scope>
    <source>
        <strain evidence="8 10">09-40</strain>
    </source>
</reference>
<protein>
    <submittedName>
        <fullName evidence="8">Sulfite oxidase, mitochondrial</fullName>
    </submittedName>
</protein>
<dbReference type="InterPro" id="IPR036374">
    <property type="entry name" value="OxRdtase_Mopterin-bd_sf"/>
</dbReference>
<keyword evidence="4" id="KW-0560">Oxidoreductase</keyword>
<evidence type="ECO:0000256" key="2">
    <source>
        <dbReference type="ARBA" id="ARBA00022505"/>
    </source>
</evidence>
<dbReference type="SUPFAM" id="SSF56524">
    <property type="entry name" value="Oxidoreductase molybdopterin-binding domain"/>
    <property type="match status" value="1"/>
</dbReference>
<dbReference type="Gene3D" id="2.60.40.650">
    <property type="match status" value="1"/>
</dbReference>
<feature type="compositionally biased region" description="Basic and acidic residues" evidence="5">
    <location>
        <begin position="1"/>
        <end position="14"/>
    </location>
</feature>
<dbReference type="OrthoDB" id="10051395at2759"/>
<dbReference type="AlphaFoldDB" id="A0A2G5HXJ8"/>
<keyword evidence="2" id="KW-0500">Molybdenum</keyword>
<evidence type="ECO:0000256" key="1">
    <source>
        <dbReference type="ARBA" id="ARBA00001924"/>
    </source>
</evidence>
<dbReference type="Proteomes" id="UP001302367">
    <property type="component" value="Chromosome 2"/>
</dbReference>
<dbReference type="GO" id="GO:0030151">
    <property type="term" value="F:molybdenum ion binding"/>
    <property type="evidence" value="ECO:0007669"/>
    <property type="project" value="InterPro"/>
</dbReference>
<dbReference type="GO" id="GO:0043546">
    <property type="term" value="F:molybdopterin cofactor binding"/>
    <property type="evidence" value="ECO:0007669"/>
    <property type="project" value="TreeGrafter"/>
</dbReference>
<feature type="region of interest" description="Disordered" evidence="5">
    <location>
        <begin position="1"/>
        <end position="24"/>
    </location>
</feature>
<dbReference type="Pfam" id="PF03404">
    <property type="entry name" value="Mo-co_dimer"/>
    <property type="match status" value="1"/>
</dbReference>
<gene>
    <name evidence="8" type="ORF">CB0940_05579</name>
    <name evidence="9" type="ORF">RHO25_002753</name>
</gene>
<keyword evidence="3" id="KW-0479">Metal-binding</keyword>
<comment type="cofactor">
    <cofactor evidence="1">
        <name>Mo-molybdopterin</name>
        <dbReference type="ChEBI" id="CHEBI:71302"/>
    </cofactor>
</comment>
<dbReference type="InterPro" id="IPR000572">
    <property type="entry name" value="OxRdtase_Mopterin-bd_dom"/>
</dbReference>
<evidence type="ECO:0000256" key="4">
    <source>
        <dbReference type="ARBA" id="ARBA00023002"/>
    </source>
</evidence>
<sequence length="370" mass="41529">MSELKSKQEERIQDAPHQAGKPADIASVNERSACLSMTPGFHLRPPPAPHDLTEFLTPEAQLFQTIHMGKPTIDLSRYRLKIHGLVKNPYVLTLSELKSLPSTSITSFHECYGSPLQPPVKNLWRIGNVKWTGVRLKDLLARAGVPPPAESDQNYYIWTDGLDSGSFGGYEADRYQKDLPLWKAWKDQVLVAWEMNGEPLGWERGGPVRLVVPGWFGTNSTKWLCGIELRQGRSGGLFTTRFYNERGTGEDGKEVVKPVWEVGVNSLIVRPRDGEIVDGQGREVEIWGWAWSAPGVERVEVSVDGGKSWSDADVVERVEHEWQKFSAKVVLDAGSYFVVARAISKDGDVQPLEGRRNHVHRINIQVTDQR</sequence>
<name>A0A2G5HXJ8_CERBT</name>
<evidence type="ECO:0000313" key="9">
    <source>
        <dbReference type="EMBL" id="WPA98142.1"/>
    </source>
</evidence>
<evidence type="ECO:0000256" key="5">
    <source>
        <dbReference type="SAM" id="MobiDB-lite"/>
    </source>
</evidence>
<feature type="domain" description="Moybdenum cofactor oxidoreductase dimerisation" evidence="7">
    <location>
        <begin position="258"/>
        <end position="357"/>
    </location>
</feature>
<evidence type="ECO:0000313" key="10">
    <source>
        <dbReference type="Proteomes" id="UP000230605"/>
    </source>
</evidence>
<dbReference type="InterPro" id="IPR005066">
    <property type="entry name" value="MoCF_OxRdtse_dimer"/>
</dbReference>
<reference evidence="9 11" key="2">
    <citation type="submission" date="2023-09" db="EMBL/GenBank/DDBJ databases">
        <title>Complete-Gapless Cercospora beticola genome.</title>
        <authorList>
            <person name="Wyatt N.A."/>
            <person name="Spanner R.E."/>
            <person name="Bolton M.D."/>
        </authorList>
    </citation>
    <scope>NUCLEOTIDE SEQUENCE [LARGE SCALE GENOMIC DNA]</scope>
    <source>
        <strain evidence="9">Cb09-40</strain>
    </source>
</reference>
<dbReference type="InterPro" id="IPR014756">
    <property type="entry name" value="Ig_E-set"/>
</dbReference>
<dbReference type="GO" id="GO:0008482">
    <property type="term" value="F:sulfite oxidase activity"/>
    <property type="evidence" value="ECO:0007669"/>
    <property type="project" value="TreeGrafter"/>
</dbReference>
<dbReference type="GO" id="GO:0006790">
    <property type="term" value="P:sulfur compound metabolic process"/>
    <property type="evidence" value="ECO:0007669"/>
    <property type="project" value="TreeGrafter"/>
</dbReference>
<dbReference type="EMBL" id="CP134185">
    <property type="protein sequence ID" value="WPA98142.1"/>
    <property type="molecule type" value="Genomic_DNA"/>
</dbReference>
<dbReference type="PANTHER" id="PTHR19372">
    <property type="entry name" value="SULFITE REDUCTASE"/>
    <property type="match status" value="1"/>
</dbReference>
<evidence type="ECO:0000256" key="3">
    <source>
        <dbReference type="ARBA" id="ARBA00022723"/>
    </source>
</evidence>
<evidence type="ECO:0000259" key="6">
    <source>
        <dbReference type="Pfam" id="PF00174"/>
    </source>
</evidence>
<dbReference type="GO" id="GO:0005739">
    <property type="term" value="C:mitochondrion"/>
    <property type="evidence" value="ECO:0007669"/>
    <property type="project" value="TreeGrafter"/>
</dbReference>
<dbReference type="PANTHER" id="PTHR19372:SF7">
    <property type="entry name" value="SULFITE OXIDASE, MITOCHONDRIAL"/>
    <property type="match status" value="1"/>
</dbReference>
<proteinExistence type="predicted"/>
<dbReference type="InterPro" id="IPR008335">
    <property type="entry name" value="Mopterin_OxRdtase_euk"/>
</dbReference>
<dbReference type="Pfam" id="PF00174">
    <property type="entry name" value="Oxidored_molyb"/>
    <property type="match status" value="1"/>
</dbReference>
<evidence type="ECO:0000313" key="11">
    <source>
        <dbReference type="Proteomes" id="UP001302367"/>
    </source>
</evidence>
<evidence type="ECO:0000313" key="8">
    <source>
        <dbReference type="EMBL" id="PIA97258.1"/>
    </source>
</evidence>
<keyword evidence="11" id="KW-1185">Reference proteome</keyword>
<dbReference type="EMBL" id="LKMD01000102">
    <property type="protein sequence ID" value="PIA97258.1"/>
    <property type="molecule type" value="Genomic_DNA"/>
</dbReference>
<dbReference type="SUPFAM" id="SSF81296">
    <property type="entry name" value="E set domains"/>
    <property type="match status" value="1"/>
</dbReference>
<dbReference type="PRINTS" id="PR00407">
    <property type="entry name" value="EUMOPTERIN"/>
</dbReference>